<comment type="cofactor">
    <cofactor evidence="1">
        <name>a divalent metal cation</name>
        <dbReference type="ChEBI" id="CHEBI:60240"/>
    </cofactor>
</comment>
<evidence type="ECO:0000259" key="3">
    <source>
        <dbReference type="Pfam" id="PF13359"/>
    </source>
</evidence>
<dbReference type="Pfam" id="PF13359">
    <property type="entry name" value="DDE_Tnp_4"/>
    <property type="match status" value="2"/>
</dbReference>
<dbReference type="AlphaFoldDB" id="A0A915HNY4"/>
<evidence type="ECO:0000256" key="1">
    <source>
        <dbReference type="ARBA" id="ARBA00001968"/>
    </source>
</evidence>
<keyword evidence="4" id="KW-1185">Reference proteome</keyword>
<organism evidence="4 5">
    <name type="scientific">Romanomermis culicivorax</name>
    <name type="common">Nematode worm</name>
    <dbReference type="NCBI Taxonomy" id="13658"/>
    <lineage>
        <taxon>Eukaryota</taxon>
        <taxon>Metazoa</taxon>
        <taxon>Ecdysozoa</taxon>
        <taxon>Nematoda</taxon>
        <taxon>Enoplea</taxon>
        <taxon>Dorylaimia</taxon>
        <taxon>Mermithida</taxon>
        <taxon>Mermithoidea</taxon>
        <taxon>Mermithidae</taxon>
        <taxon>Romanomermis</taxon>
    </lineage>
</organism>
<sequence>MEPEFFAVSIEPIALLGCLKTRLVLPKEEVLGAIDCTHIEIIRPHGDNSELYRNKKRYFSIDVQLVCDDQLKIRNVVASWMGMRNPTTPAEKKYNFAQASTRSAIQRVNVVLKKRFPCLGSDSRLRFSPVRCGNVIVACTVLQNFATEMHQENIFDEENIGNIEENDILREDDNVQENAKRRDIIANFFSRA</sequence>
<evidence type="ECO:0000313" key="4">
    <source>
        <dbReference type="Proteomes" id="UP000887565"/>
    </source>
</evidence>
<accession>A0A915HNY4</accession>
<protein>
    <submittedName>
        <fullName evidence="5">DDE Tnp4 domain-containing protein</fullName>
    </submittedName>
</protein>
<name>A0A915HNY4_ROMCU</name>
<dbReference type="GO" id="GO:0046872">
    <property type="term" value="F:metal ion binding"/>
    <property type="evidence" value="ECO:0007669"/>
    <property type="project" value="UniProtKB-KW"/>
</dbReference>
<feature type="domain" description="DDE Tnp4" evidence="3">
    <location>
        <begin position="34"/>
        <end position="82"/>
    </location>
</feature>
<evidence type="ECO:0000256" key="2">
    <source>
        <dbReference type="ARBA" id="ARBA00022723"/>
    </source>
</evidence>
<feature type="domain" description="DDE Tnp4" evidence="3">
    <location>
        <begin position="85"/>
        <end position="144"/>
    </location>
</feature>
<keyword evidence="2" id="KW-0479">Metal-binding</keyword>
<evidence type="ECO:0000313" key="5">
    <source>
        <dbReference type="WBParaSite" id="nRc.2.0.1.t03658-RA"/>
    </source>
</evidence>
<dbReference type="Proteomes" id="UP000887565">
    <property type="component" value="Unplaced"/>
</dbReference>
<dbReference type="InterPro" id="IPR027806">
    <property type="entry name" value="HARBI1_dom"/>
</dbReference>
<dbReference type="WBParaSite" id="nRc.2.0.1.t03658-RA">
    <property type="protein sequence ID" value="nRc.2.0.1.t03658-RA"/>
    <property type="gene ID" value="nRc.2.0.1.g03658"/>
</dbReference>
<reference evidence="5" key="1">
    <citation type="submission" date="2022-11" db="UniProtKB">
        <authorList>
            <consortium name="WormBaseParasite"/>
        </authorList>
    </citation>
    <scope>IDENTIFICATION</scope>
</reference>
<proteinExistence type="predicted"/>